<dbReference type="GO" id="GO:0070043">
    <property type="term" value="F:rRNA (guanine-N7-)-methyltransferase activity"/>
    <property type="evidence" value="ECO:0007669"/>
    <property type="project" value="UniProtKB-UniRule"/>
</dbReference>
<keyword evidence="5 6" id="KW-0949">S-adenosyl-L-methionine</keyword>
<evidence type="ECO:0000256" key="2">
    <source>
        <dbReference type="ARBA" id="ARBA00022552"/>
    </source>
</evidence>
<dbReference type="GO" id="GO:0005829">
    <property type="term" value="C:cytosol"/>
    <property type="evidence" value="ECO:0007669"/>
    <property type="project" value="TreeGrafter"/>
</dbReference>
<evidence type="ECO:0000256" key="1">
    <source>
        <dbReference type="ARBA" id="ARBA00022490"/>
    </source>
</evidence>
<comment type="caution">
    <text evidence="7">The sequence shown here is derived from an EMBL/GenBank/DDBJ whole genome shotgun (WGS) entry which is preliminary data.</text>
</comment>
<comment type="catalytic activity">
    <reaction evidence="6">
        <text>guanosine(527) in 16S rRNA + S-adenosyl-L-methionine = N(7)-methylguanosine(527) in 16S rRNA + S-adenosyl-L-homocysteine</text>
        <dbReference type="Rhea" id="RHEA:42732"/>
        <dbReference type="Rhea" id="RHEA-COMP:10209"/>
        <dbReference type="Rhea" id="RHEA-COMP:10210"/>
        <dbReference type="ChEBI" id="CHEBI:57856"/>
        <dbReference type="ChEBI" id="CHEBI:59789"/>
        <dbReference type="ChEBI" id="CHEBI:74269"/>
        <dbReference type="ChEBI" id="CHEBI:74480"/>
        <dbReference type="EC" id="2.1.1.170"/>
    </reaction>
</comment>
<evidence type="ECO:0000313" key="7">
    <source>
        <dbReference type="EMBL" id="MCD7108175.1"/>
    </source>
</evidence>
<evidence type="ECO:0000256" key="5">
    <source>
        <dbReference type="ARBA" id="ARBA00022691"/>
    </source>
</evidence>
<dbReference type="InterPro" id="IPR029063">
    <property type="entry name" value="SAM-dependent_MTases_sf"/>
</dbReference>
<evidence type="ECO:0000256" key="3">
    <source>
        <dbReference type="ARBA" id="ARBA00022603"/>
    </source>
</evidence>
<keyword evidence="4 6" id="KW-0808">Transferase</keyword>
<feature type="binding site" evidence="6">
    <location>
        <position position="76"/>
    </location>
    <ligand>
        <name>S-adenosyl-L-methionine</name>
        <dbReference type="ChEBI" id="CHEBI:59789"/>
    </ligand>
</feature>
<feature type="binding site" evidence="6">
    <location>
        <position position="71"/>
    </location>
    <ligand>
        <name>S-adenosyl-L-methionine</name>
        <dbReference type="ChEBI" id="CHEBI:59789"/>
    </ligand>
</feature>
<name>A0A9X1SZZ1_9HYPH</name>
<accession>A0A9X1SZZ1</accession>
<evidence type="ECO:0000256" key="4">
    <source>
        <dbReference type="ARBA" id="ARBA00022679"/>
    </source>
</evidence>
<comment type="function">
    <text evidence="6">Specifically methylates the N7 position of guanine in position 527 of 16S rRNA.</text>
</comment>
<dbReference type="InterPro" id="IPR003682">
    <property type="entry name" value="rRNA_ssu_MeTfrase_G"/>
</dbReference>
<feature type="binding site" evidence="6">
    <location>
        <begin position="124"/>
        <end position="125"/>
    </location>
    <ligand>
        <name>S-adenosyl-L-methionine</name>
        <dbReference type="ChEBI" id="CHEBI:59789"/>
    </ligand>
</feature>
<dbReference type="SUPFAM" id="SSF53335">
    <property type="entry name" value="S-adenosyl-L-methionine-dependent methyltransferases"/>
    <property type="match status" value="1"/>
</dbReference>
<keyword evidence="2 6" id="KW-0698">rRNA processing</keyword>
<organism evidence="7 8">
    <name type="scientific">Rhizobium quercicola</name>
    <dbReference type="NCBI Taxonomy" id="2901226"/>
    <lineage>
        <taxon>Bacteria</taxon>
        <taxon>Pseudomonadati</taxon>
        <taxon>Pseudomonadota</taxon>
        <taxon>Alphaproteobacteria</taxon>
        <taxon>Hyphomicrobiales</taxon>
        <taxon>Rhizobiaceae</taxon>
        <taxon>Rhizobium/Agrobacterium group</taxon>
        <taxon>Rhizobium</taxon>
    </lineage>
</organism>
<dbReference type="PANTHER" id="PTHR31760:SF0">
    <property type="entry name" value="S-ADENOSYL-L-METHIONINE-DEPENDENT METHYLTRANSFERASES SUPERFAMILY PROTEIN"/>
    <property type="match status" value="1"/>
</dbReference>
<evidence type="ECO:0000313" key="8">
    <source>
        <dbReference type="Proteomes" id="UP001139089"/>
    </source>
</evidence>
<dbReference type="PANTHER" id="PTHR31760">
    <property type="entry name" value="S-ADENOSYL-L-METHIONINE-DEPENDENT METHYLTRANSFERASES SUPERFAMILY PROTEIN"/>
    <property type="match status" value="1"/>
</dbReference>
<dbReference type="Gene3D" id="3.40.50.150">
    <property type="entry name" value="Vaccinia Virus protein VP39"/>
    <property type="match status" value="1"/>
</dbReference>
<feature type="binding site" evidence="6">
    <location>
        <position position="140"/>
    </location>
    <ligand>
        <name>S-adenosyl-L-methionine</name>
        <dbReference type="ChEBI" id="CHEBI:59789"/>
    </ligand>
</feature>
<keyword evidence="3 6" id="KW-0489">Methyltransferase</keyword>
<gene>
    <name evidence="6" type="primary">rsmG</name>
    <name evidence="7" type="ORF">LRX75_03860</name>
</gene>
<dbReference type="EC" id="2.1.1.170" evidence="6"/>
<comment type="subcellular location">
    <subcellularLocation>
        <location evidence="6">Cytoplasm</location>
    </subcellularLocation>
</comment>
<dbReference type="Pfam" id="PF02527">
    <property type="entry name" value="GidB"/>
    <property type="match status" value="1"/>
</dbReference>
<proteinExistence type="inferred from homology"/>
<dbReference type="AlphaFoldDB" id="A0A9X1SZZ1"/>
<reference evidence="7" key="1">
    <citation type="submission" date="2021-12" db="EMBL/GenBank/DDBJ databases">
        <authorList>
            <person name="Li Y."/>
        </authorList>
    </citation>
    <scope>NUCLEOTIDE SEQUENCE</scope>
    <source>
        <strain evidence="7">DKSPLA3</strain>
    </source>
</reference>
<dbReference type="Proteomes" id="UP001139089">
    <property type="component" value="Unassembled WGS sequence"/>
</dbReference>
<dbReference type="PIRSF" id="PIRSF003078">
    <property type="entry name" value="GidB"/>
    <property type="match status" value="1"/>
</dbReference>
<evidence type="ECO:0000256" key="6">
    <source>
        <dbReference type="HAMAP-Rule" id="MF_00074"/>
    </source>
</evidence>
<keyword evidence="1 6" id="KW-0963">Cytoplasm</keyword>
<keyword evidence="8" id="KW-1185">Reference proteome</keyword>
<comment type="similarity">
    <text evidence="6">Belongs to the methyltransferase superfamily. RNA methyltransferase RsmG family.</text>
</comment>
<protein>
    <recommendedName>
        <fullName evidence="6">Ribosomal RNA small subunit methyltransferase G</fullName>
        <ecNumber evidence="6">2.1.1.170</ecNumber>
    </recommendedName>
    <alternativeName>
        <fullName evidence="6">16S rRNA 7-methylguanosine methyltransferase</fullName>
        <shortName evidence="6">16S rRNA m7G methyltransferase</shortName>
    </alternativeName>
</protein>
<comment type="caution">
    <text evidence="6">Lacks conserved residue(s) required for the propagation of feature annotation.</text>
</comment>
<dbReference type="HAMAP" id="MF_00074">
    <property type="entry name" value="16SrRNA_methyltr_G"/>
    <property type="match status" value="1"/>
</dbReference>
<sequence length="219" mass="23844">MASQPTELIGLRVSRETTERLEHFTQLFLKWAKTMNLVAPSTLGDVGNRHIRDSAQIYALAPGPKTWIDLGSGGGFPGVITAILLAETAGGWVHLVESNQKKAAFLRVALQETGARGSVHVLRIEDAPAKLPTCDAISARAVADLSLLLQFIEPWMASGMTRAFFHKGRDYESEVAKARGRYDVDLVKHQSIVEADSVILEITRMQQLSQGAGAINVAR</sequence>
<dbReference type="EMBL" id="JAJOZR010000002">
    <property type="protein sequence ID" value="MCD7108175.1"/>
    <property type="molecule type" value="Genomic_DNA"/>
</dbReference>